<protein>
    <submittedName>
        <fullName evidence="1">Uncharacterized protein</fullName>
    </submittedName>
</protein>
<evidence type="ECO:0000313" key="2">
    <source>
        <dbReference type="Proteomes" id="UP000188184"/>
    </source>
</evidence>
<dbReference type="KEGG" id="pmar:B0X71_09950"/>
<dbReference type="AlphaFoldDB" id="A0A1Q2KZ04"/>
<dbReference type="OrthoDB" id="2428905at2"/>
<dbReference type="EMBL" id="CP019640">
    <property type="protein sequence ID" value="AQQ53366.1"/>
    <property type="molecule type" value="Genomic_DNA"/>
</dbReference>
<name>A0A1Q2KZ04_9BACL</name>
<accession>A0A1Q2KZ04</accession>
<keyword evidence="2" id="KW-1185">Reference proteome</keyword>
<organism evidence="1 2">
    <name type="scientific">Planococcus lenghuensis</name>
    <dbReference type="NCBI Taxonomy" id="2213202"/>
    <lineage>
        <taxon>Bacteria</taxon>
        <taxon>Bacillati</taxon>
        <taxon>Bacillota</taxon>
        <taxon>Bacilli</taxon>
        <taxon>Bacillales</taxon>
        <taxon>Caryophanaceae</taxon>
        <taxon>Planococcus</taxon>
    </lineage>
</organism>
<proteinExistence type="predicted"/>
<reference evidence="1 2" key="1">
    <citation type="submission" date="2017-02" db="EMBL/GenBank/DDBJ databases">
        <title>The complete genomic sequence of a novel cold adapted crude oil-degrading bacterium Planococcus qaidamina Y42.</title>
        <authorList>
            <person name="Yang R."/>
        </authorList>
    </citation>
    <scope>NUCLEOTIDE SEQUENCE [LARGE SCALE GENOMIC DNA]</scope>
    <source>
        <strain evidence="1 2">Y42</strain>
    </source>
</reference>
<gene>
    <name evidence="1" type="ORF">B0X71_09950</name>
</gene>
<dbReference type="RefSeq" id="WP_077589256.1">
    <property type="nucleotide sequence ID" value="NZ_CP019640.1"/>
</dbReference>
<evidence type="ECO:0000313" key="1">
    <source>
        <dbReference type="EMBL" id="AQQ53366.1"/>
    </source>
</evidence>
<sequence>MSEEHLRKMLETLSLYNTTNITQTFDQNGESVIKVSILPNTETFKVTHLPTQTIAYFDSQNDVINAIKGLLNE</sequence>
<dbReference type="Proteomes" id="UP000188184">
    <property type="component" value="Chromosome"/>
</dbReference>